<dbReference type="InterPro" id="IPR033126">
    <property type="entry name" value="Glyco_hydro_9_Asp/Glu_AS"/>
</dbReference>
<dbReference type="GO" id="GO:0008810">
    <property type="term" value="F:cellulase activity"/>
    <property type="evidence" value="ECO:0007669"/>
    <property type="project" value="UniProtKB-EC"/>
</dbReference>
<dbReference type="eggNOG" id="ENOG502Z891">
    <property type="taxonomic scope" value="Bacteria"/>
</dbReference>
<dbReference type="OrthoDB" id="5936802at2"/>
<dbReference type="Proteomes" id="UP000027821">
    <property type="component" value="Unassembled WGS sequence"/>
</dbReference>
<dbReference type="EMBL" id="JMIH01000004">
    <property type="protein sequence ID" value="KEO75703.1"/>
    <property type="molecule type" value="Genomic_DNA"/>
</dbReference>
<keyword evidence="4 5" id="KW-0326">Glycosidase</keyword>
<keyword evidence="5" id="KW-0732">Signal</keyword>
<evidence type="ECO:0000313" key="8">
    <source>
        <dbReference type="EMBL" id="KEO75703.1"/>
    </source>
</evidence>
<evidence type="ECO:0000256" key="4">
    <source>
        <dbReference type="PROSITE-ProRule" id="PRU10060"/>
    </source>
</evidence>
<dbReference type="InterPro" id="IPR013783">
    <property type="entry name" value="Ig-like_fold"/>
</dbReference>
<evidence type="ECO:0000259" key="7">
    <source>
        <dbReference type="Pfam" id="PF02927"/>
    </source>
</evidence>
<accession>A0A074L791</accession>
<dbReference type="InterPro" id="IPR004197">
    <property type="entry name" value="Cellulase_Ig-like"/>
</dbReference>
<feature type="domain" description="Cellulase Ig-like" evidence="7">
    <location>
        <begin position="278"/>
        <end position="361"/>
    </location>
</feature>
<name>A0A074L791_9BACT</name>
<dbReference type="SUPFAM" id="SSF81296">
    <property type="entry name" value="E set domains"/>
    <property type="match status" value="1"/>
</dbReference>
<dbReference type="Gene3D" id="1.50.10.10">
    <property type="match status" value="1"/>
</dbReference>
<feature type="chain" id="PRO_5005104464" description="Endoglucanase" evidence="5">
    <location>
        <begin position="23"/>
        <end position="844"/>
    </location>
</feature>
<feature type="signal peptide" evidence="5">
    <location>
        <begin position="1"/>
        <end position="22"/>
    </location>
</feature>
<dbReference type="Pfam" id="PF00759">
    <property type="entry name" value="Glyco_hydro_9"/>
    <property type="match status" value="1"/>
</dbReference>
<dbReference type="SUPFAM" id="SSF48208">
    <property type="entry name" value="Six-hairpin glycosidases"/>
    <property type="match status" value="1"/>
</dbReference>
<protein>
    <recommendedName>
        <fullName evidence="5">Endoglucanase</fullName>
        <ecNumber evidence="5">3.2.1.4</ecNumber>
    </recommendedName>
</protein>
<keyword evidence="4 5" id="KW-0378">Hydrolase</keyword>
<evidence type="ECO:0000256" key="5">
    <source>
        <dbReference type="RuleBase" id="RU361166"/>
    </source>
</evidence>
<dbReference type="EC" id="3.2.1.4" evidence="5"/>
<dbReference type="STRING" id="1048983.EL17_22000"/>
<feature type="active site" evidence="4">
    <location>
        <position position="814"/>
    </location>
</feature>
<sequence length="844" mass="95116">MQKLTFISLIALIIGSFNYASAQELKLNDLEYFEKQGVNILVYNNLFTGGFNDEKTAGIEMIHHGVRTSQGGAVRLSNTPEQWDLVPAIPTRTVNQASNSIESILKYEYYDFESRVVVTAKGKGVEISVYLDKPLPTALEGSAGFNLEFLPSQYWHKTYLMDGRLNRFPRYVVGNTVTRPNEEKLEQFKGFVTYDDRGTGKFVDPLPLETGRSILMAPEDPERLVKITSHDADLMLFDGRMIAQNGWYVVRSLLPAGKTGKVLTWTVEPNAIDGWVREPNIGFSQVGYLPSQPKVAVIELDQKDKPQAKASIYKMDENGKTTEVYSGNIEPWGDYYKYHYVKFDFSSVNIPGIYHIQYGDMKTNNFIIEDNVYDKITDATSDIWIPIHMNHMFVREAYRVWHGEPFKEGYLQAPPNSDHFDLHAQGPTTDTEYEALELIPGLNIGGFFDAGDFDIETGSNISVVQNFVQTWENFKPLRDQTFVSQEQRYVDLHRPDGTPDILQFIEHGTLNLVAQAEIIGHMAQTLSNSVLYNYHHLGDAASLTDGLPYNPDLGPYEVAADGKSSGVKDDMWAFTSRNPSLDLRAATMFAAASRALKGYNDDLSERSLYQSKRLLKEATALLASQPQDESGREWGSLGDISTNLQLYISTGEQQYVDKFQELLWPALDRNVSFVILTALHGIPHMDASYKEQLRPYMVKYKEYVEGLEKDNPYGVPIGLGNWAGSGGVINFGTTISFAHKHFPDIIDADHAFKTTNWLFGCHPYHNYSLVATVGATRPKEVFYGNNRADFSFIPGNVAPGILFRQPDHFENYDDWPFLWGQNEGTIGGNTSYLIFGSAFKDLIK</sequence>
<proteinExistence type="inferred from homology"/>
<keyword evidence="9" id="KW-1185">Reference proteome</keyword>
<evidence type="ECO:0000313" key="9">
    <source>
        <dbReference type="Proteomes" id="UP000027821"/>
    </source>
</evidence>
<keyword evidence="2 4" id="KW-0119">Carbohydrate metabolism</keyword>
<dbReference type="CDD" id="cd02850">
    <property type="entry name" value="E_set_Cellulase_N"/>
    <property type="match status" value="1"/>
</dbReference>
<feature type="active site" evidence="4">
    <location>
        <position position="823"/>
    </location>
</feature>
<dbReference type="InterPro" id="IPR001701">
    <property type="entry name" value="Glyco_hydro_9"/>
</dbReference>
<evidence type="ECO:0000256" key="3">
    <source>
        <dbReference type="ARBA" id="ARBA00023326"/>
    </source>
</evidence>
<gene>
    <name evidence="8" type="ORF">EL17_22000</name>
</gene>
<dbReference type="PROSITE" id="PS00698">
    <property type="entry name" value="GH9_3"/>
    <property type="match status" value="1"/>
</dbReference>
<keyword evidence="5" id="KW-0136">Cellulose degradation</keyword>
<keyword evidence="3 4" id="KW-0624">Polysaccharide degradation</keyword>
<dbReference type="AlphaFoldDB" id="A0A074L791"/>
<evidence type="ECO:0000256" key="2">
    <source>
        <dbReference type="ARBA" id="ARBA00023277"/>
    </source>
</evidence>
<comment type="catalytic activity">
    <reaction evidence="5">
        <text>Endohydrolysis of (1-&gt;4)-beta-D-glucosidic linkages in cellulose, lichenin and cereal beta-D-glucans.</text>
        <dbReference type="EC" id="3.2.1.4"/>
    </reaction>
</comment>
<comment type="caution">
    <text evidence="8">The sequence shown here is derived from an EMBL/GenBank/DDBJ whole genome shotgun (WGS) entry which is preliminary data.</text>
</comment>
<dbReference type="Pfam" id="PF02927">
    <property type="entry name" value="CelD_N"/>
    <property type="match status" value="1"/>
</dbReference>
<evidence type="ECO:0000256" key="1">
    <source>
        <dbReference type="ARBA" id="ARBA00007072"/>
    </source>
</evidence>
<dbReference type="Gene3D" id="2.60.40.10">
    <property type="entry name" value="Immunoglobulins"/>
    <property type="match status" value="1"/>
</dbReference>
<reference evidence="8 9" key="1">
    <citation type="submission" date="2014-04" db="EMBL/GenBank/DDBJ databases">
        <title>Characterization and application of a salt tolerant electro-active bacterium.</title>
        <authorList>
            <person name="Yang L."/>
            <person name="Wei S."/>
            <person name="Tay Q.X.M."/>
        </authorList>
    </citation>
    <scope>NUCLEOTIDE SEQUENCE [LARGE SCALE GENOMIC DNA]</scope>
    <source>
        <strain evidence="8 9">LY1</strain>
    </source>
</reference>
<dbReference type="InterPro" id="IPR008928">
    <property type="entry name" value="6-hairpin_glycosidase_sf"/>
</dbReference>
<dbReference type="RefSeq" id="WP_035068547.1">
    <property type="nucleotide sequence ID" value="NZ_JMIH01000004.1"/>
</dbReference>
<dbReference type="GO" id="GO:0030245">
    <property type="term" value="P:cellulose catabolic process"/>
    <property type="evidence" value="ECO:0007669"/>
    <property type="project" value="UniProtKB-KW"/>
</dbReference>
<organism evidence="8 9">
    <name type="scientific">Anditalea andensis</name>
    <dbReference type="NCBI Taxonomy" id="1048983"/>
    <lineage>
        <taxon>Bacteria</taxon>
        <taxon>Pseudomonadati</taxon>
        <taxon>Bacteroidota</taxon>
        <taxon>Cytophagia</taxon>
        <taxon>Cytophagales</taxon>
        <taxon>Cytophagaceae</taxon>
        <taxon>Anditalea</taxon>
    </lineage>
</organism>
<comment type="similarity">
    <text evidence="1 4 5">Belongs to the glycosyl hydrolase 9 (cellulase E) family.</text>
</comment>
<feature type="domain" description="Glycoside hydrolase family 9" evidence="6">
    <location>
        <begin position="445"/>
        <end position="831"/>
    </location>
</feature>
<evidence type="ECO:0000259" key="6">
    <source>
        <dbReference type="Pfam" id="PF00759"/>
    </source>
</evidence>
<dbReference type="InterPro" id="IPR014756">
    <property type="entry name" value="Ig_E-set"/>
</dbReference>
<dbReference type="InterPro" id="IPR012341">
    <property type="entry name" value="6hp_glycosidase-like_sf"/>
</dbReference>